<evidence type="ECO:0000256" key="1">
    <source>
        <dbReference type="SAM" id="MobiDB-lite"/>
    </source>
</evidence>
<dbReference type="InterPro" id="IPR009057">
    <property type="entry name" value="Homeodomain-like_sf"/>
</dbReference>
<evidence type="ECO:0000313" key="2">
    <source>
        <dbReference type="EMBL" id="MFG1706492.1"/>
    </source>
</evidence>
<accession>A0ABW7AJP8</accession>
<dbReference type="SUPFAM" id="SSF46689">
    <property type="entry name" value="Homeodomain-like"/>
    <property type="match status" value="1"/>
</dbReference>
<protein>
    <submittedName>
        <fullName evidence="2">Helix-turn-helix domain-containing protein</fullName>
    </submittedName>
</protein>
<evidence type="ECO:0000313" key="3">
    <source>
        <dbReference type="Proteomes" id="UP001603978"/>
    </source>
</evidence>
<keyword evidence="3" id="KW-1185">Reference proteome</keyword>
<dbReference type="Pfam" id="PF13565">
    <property type="entry name" value="HTH_32"/>
    <property type="match status" value="1"/>
</dbReference>
<feature type="compositionally biased region" description="Polar residues" evidence="1">
    <location>
        <begin position="201"/>
        <end position="213"/>
    </location>
</feature>
<reference evidence="2 3" key="1">
    <citation type="submission" date="2024-10" db="EMBL/GenBank/DDBJ databases">
        <authorList>
            <person name="Topkara A.R."/>
            <person name="Saygin H."/>
        </authorList>
    </citation>
    <scope>NUCLEOTIDE SEQUENCE [LARGE SCALE GENOMIC DNA]</scope>
    <source>
        <strain evidence="2 3">M3C6</strain>
    </source>
</reference>
<feature type="region of interest" description="Disordered" evidence="1">
    <location>
        <begin position="179"/>
        <end position="222"/>
    </location>
</feature>
<name>A0ABW7AJP8_9ACTN</name>
<organism evidence="2 3">
    <name type="scientific">Nonomuraea marmarensis</name>
    <dbReference type="NCBI Taxonomy" id="3351344"/>
    <lineage>
        <taxon>Bacteria</taxon>
        <taxon>Bacillati</taxon>
        <taxon>Actinomycetota</taxon>
        <taxon>Actinomycetes</taxon>
        <taxon>Streptosporangiales</taxon>
        <taxon>Streptosporangiaceae</taxon>
        <taxon>Nonomuraea</taxon>
    </lineage>
</organism>
<sequence>MLPARSDASKEAEILVLRHEVSVLRRQVAHPRPDWADRTILAALIRHLPRRLRGHRIVTPGTLLAWHRRLVRRHCRHPNNTGRPPIPDDVRELVIRLAKENPRWGYRRIQGELAGLGHRVGEGTIRRILAAAGVGPAPRRDSPTWRQFMVSQSCGLVQRRVVGPKELCTPQERNAARHLHQQEGPDHQGSPTVNGRERSTNRLWTPTAASLGSNLRRWRGRG</sequence>
<dbReference type="EMBL" id="JBICRM010000015">
    <property type="protein sequence ID" value="MFG1706492.1"/>
    <property type="molecule type" value="Genomic_DNA"/>
</dbReference>
<dbReference type="Proteomes" id="UP001603978">
    <property type="component" value="Unassembled WGS sequence"/>
</dbReference>
<proteinExistence type="predicted"/>
<comment type="caution">
    <text evidence="2">The sequence shown here is derived from an EMBL/GenBank/DDBJ whole genome shotgun (WGS) entry which is preliminary data.</text>
</comment>
<dbReference type="RefSeq" id="WP_393169437.1">
    <property type="nucleotide sequence ID" value="NZ_JBICRM010000015.1"/>
</dbReference>
<gene>
    <name evidence="2" type="ORF">ACFLIM_25185</name>
</gene>